<geneLocation type="mitochondrion" evidence="1"/>
<sequence length="99" mass="11186">MKSFNTLGASSLVLSRLQKGFHYNMFKQGVPSMFSCRYYSTSNSYSELRDLPFPLLTINNLNNKVSIKSNRNLLKDKGPLAAAGRWVALRPKVFILLSI</sequence>
<organism evidence="1">
    <name type="scientific">Juglanconis sp</name>
    <dbReference type="NCBI Taxonomy" id="2041886"/>
    <lineage>
        <taxon>Eukaryota</taxon>
        <taxon>Fungi</taxon>
        <taxon>Dikarya</taxon>
        <taxon>Ascomycota</taxon>
        <taxon>Pezizomycotina</taxon>
        <taxon>Sordariomycetes</taxon>
        <taxon>Sordariomycetidae</taxon>
        <taxon>Diaporthales</taxon>
        <taxon>Juglanconidaceae</taxon>
        <taxon>Juglanconis</taxon>
    </lineage>
</organism>
<gene>
    <name evidence="1" type="primary">orf99</name>
</gene>
<dbReference type="EMBL" id="KY575055">
    <property type="protein sequence ID" value="ATI20282.1"/>
    <property type="molecule type" value="Genomic_DNA"/>
</dbReference>
<protein>
    <submittedName>
        <fullName evidence="1">Uncharacterized protein</fullName>
    </submittedName>
</protein>
<evidence type="ECO:0000313" key="1">
    <source>
        <dbReference type="EMBL" id="ATI20282.1"/>
    </source>
</evidence>
<reference evidence="1" key="1">
    <citation type="submission" date="2017-02" db="EMBL/GenBank/DDBJ databases">
        <title>Fungal Comparative Genomics of Melanconis species and Ophiognomonia clavigignenti-juglandacearum at Different Phylogenetic Distances.</title>
        <authorList>
            <person name="Demers J.E."/>
            <person name="Castlebury L.A."/>
        </authorList>
    </citation>
    <scope>NUCLEOTIDE SEQUENCE</scope>
    <source>
        <strain evidence="1">DMW523</strain>
    </source>
</reference>
<proteinExistence type="predicted"/>
<name>A0A291LID6_9PEZI</name>
<keyword evidence="1" id="KW-0496">Mitochondrion</keyword>
<accession>A0A291LID6</accession>
<dbReference type="AlphaFoldDB" id="A0A291LID6"/>